<keyword evidence="2" id="KW-1185">Reference proteome</keyword>
<dbReference type="AlphaFoldDB" id="A0A858R4Y8"/>
<accession>A0A858R4Y8</accession>
<evidence type="ECO:0000313" key="2">
    <source>
        <dbReference type="Proteomes" id="UP000501891"/>
    </source>
</evidence>
<organism evidence="1 2">
    <name type="scientific">Aerophototrophica crusticola</name>
    <dbReference type="NCBI Taxonomy" id="1709002"/>
    <lineage>
        <taxon>Bacteria</taxon>
        <taxon>Pseudomonadati</taxon>
        <taxon>Pseudomonadota</taxon>
        <taxon>Alphaproteobacteria</taxon>
        <taxon>Rhodospirillales</taxon>
        <taxon>Rhodospirillaceae</taxon>
        <taxon>Aerophototrophica</taxon>
    </lineage>
</organism>
<dbReference type="KEGG" id="acru:HHL28_03285"/>
<gene>
    <name evidence="1" type="ORF">HHL28_03285</name>
</gene>
<sequence>MRLTPTGEPKRLPPPPFWRTEYFANEVLGKPGRCRIDPLDIKRIIANPDRKRRQPDGRIQFWGWVPSLNSDVRVVTLADGETVHNAFRDRT</sequence>
<protein>
    <submittedName>
        <fullName evidence="1">Uncharacterized protein</fullName>
    </submittedName>
</protein>
<dbReference type="Proteomes" id="UP000501891">
    <property type="component" value="Chromosome"/>
</dbReference>
<name>A0A858R4Y8_9PROT</name>
<reference evidence="1" key="1">
    <citation type="submission" date="2020-04" db="EMBL/GenBank/DDBJ databases">
        <title>A desert anoxygenic phototrophic bacterium fixes CO2 using RubisCO under aerobic conditions.</title>
        <authorList>
            <person name="Tang K."/>
        </authorList>
    </citation>
    <scope>NUCLEOTIDE SEQUENCE [LARGE SCALE GENOMIC DNA]</scope>
    <source>
        <strain evidence="1">MIMtkB3</strain>
    </source>
</reference>
<evidence type="ECO:0000313" key="1">
    <source>
        <dbReference type="EMBL" id="QJE72253.1"/>
    </source>
</evidence>
<proteinExistence type="predicted"/>
<dbReference type="EMBL" id="CP051775">
    <property type="protein sequence ID" value="QJE72253.1"/>
    <property type="molecule type" value="Genomic_DNA"/>
</dbReference>